<evidence type="ECO:0000259" key="4">
    <source>
        <dbReference type="PROSITE" id="PS50995"/>
    </source>
</evidence>
<evidence type="ECO:0000256" key="3">
    <source>
        <dbReference type="ARBA" id="ARBA00023163"/>
    </source>
</evidence>
<dbReference type="RefSeq" id="WP_277580338.1">
    <property type="nucleotide sequence ID" value="NZ_JAMBPV010000001.1"/>
</dbReference>
<reference evidence="5" key="1">
    <citation type="submission" date="2022-05" db="EMBL/GenBank/DDBJ databases">
        <title>Comparative genomics of Staphylococcus equorum isolates.</title>
        <authorList>
            <person name="Luelf R.H."/>
        </authorList>
    </citation>
    <scope>NUCLEOTIDE SEQUENCE</scope>
    <source>
        <strain evidence="5">TMW 2.2343</strain>
    </source>
</reference>
<dbReference type="PANTHER" id="PTHR42756">
    <property type="entry name" value="TRANSCRIPTIONAL REGULATOR, MARR"/>
    <property type="match status" value="1"/>
</dbReference>
<dbReference type="PROSITE" id="PS50995">
    <property type="entry name" value="HTH_MARR_2"/>
    <property type="match status" value="1"/>
</dbReference>
<dbReference type="InterPro" id="IPR036388">
    <property type="entry name" value="WH-like_DNA-bd_sf"/>
</dbReference>
<keyword evidence="2 5" id="KW-0238">DNA-binding</keyword>
<feature type="domain" description="HTH marR-type" evidence="4">
    <location>
        <begin position="9"/>
        <end position="144"/>
    </location>
</feature>
<organism evidence="5 6">
    <name type="scientific">Staphylococcus equorum</name>
    <dbReference type="NCBI Taxonomy" id="246432"/>
    <lineage>
        <taxon>Bacteria</taxon>
        <taxon>Bacillati</taxon>
        <taxon>Bacillota</taxon>
        <taxon>Bacilli</taxon>
        <taxon>Bacillales</taxon>
        <taxon>Staphylococcaceae</taxon>
        <taxon>Staphylococcus</taxon>
    </lineage>
</organism>
<proteinExistence type="predicted"/>
<dbReference type="GO" id="GO:0003700">
    <property type="term" value="F:DNA-binding transcription factor activity"/>
    <property type="evidence" value="ECO:0007669"/>
    <property type="project" value="InterPro"/>
</dbReference>
<dbReference type="Gene3D" id="1.10.10.10">
    <property type="entry name" value="Winged helix-like DNA-binding domain superfamily/Winged helix DNA-binding domain"/>
    <property type="match status" value="1"/>
</dbReference>
<dbReference type="Proteomes" id="UP001152302">
    <property type="component" value="Unassembled WGS sequence"/>
</dbReference>
<dbReference type="Pfam" id="PF13463">
    <property type="entry name" value="HTH_27"/>
    <property type="match status" value="1"/>
</dbReference>
<evidence type="ECO:0000256" key="1">
    <source>
        <dbReference type="ARBA" id="ARBA00023015"/>
    </source>
</evidence>
<dbReference type="InterPro" id="IPR036390">
    <property type="entry name" value="WH_DNA-bd_sf"/>
</dbReference>
<accession>A0A9X4L7K6</accession>
<evidence type="ECO:0000256" key="2">
    <source>
        <dbReference type="ARBA" id="ARBA00023125"/>
    </source>
</evidence>
<name>A0A9X4L7K6_9STAP</name>
<sequence>MANVKSIEGLDLIDLISERHGELRQQVNTITSERIQGVQFSSSEWYLINKINYEKPSFAELTRKIHLTRQAIHKAIKQLEHKGVVQVEAVPNNKKEKRVVLTELGAQCYEHYKDYKSQVIKHMETVIGSRQIEQLKQVLQQDWHLEDIEINTK</sequence>
<gene>
    <name evidence="5" type="ORF">M4L21_01220</name>
</gene>
<dbReference type="SMART" id="SM00347">
    <property type="entry name" value="HTH_MARR"/>
    <property type="match status" value="1"/>
</dbReference>
<dbReference type="PANTHER" id="PTHR42756:SF1">
    <property type="entry name" value="TRANSCRIPTIONAL REPRESSOR OF EMRAB OPERON"/>
    <property type="match status" value="1"/>
</dbReference>
<evidence type="ECO:0000313" key="5">
    <source>
        <dbReference type="EMBL" id="MDG0857929.1"/>
    </source>
</evidence>
<dbReference type="InterPro" id="IPR000835">
    <property type="entry name" value="HTH_MarR-typ"/>
</dbReference>
<comment type="caution">
    <text evidence="5">The sequence shown here is derived from an EMBL/GenBank/DDBJ whole genome shotgun (WGS) entry which is preliminary data.</text>
</comment>
<keyword evidence="1" id="KW-0805">Transcription regulation</keyword>
<dbReference type="SUPFAM" id="SSF46785">
    <property type="entry name" value="Winged helix' DNA-binding domain"/>
    <property type="match status" value="1"/>
</dbReference>
<dbReference type="EMBL" id="JAMBPX010000001">
    <property type="protein sequence ID" value="MDG0857929.1"/>
    <property type="molecule type" value="Genomic_DNA"/>
</dbReference>
<keyword evidence="3" id="KW-0804">Transcription</keyword>
<dbReference type="GO" id="GO:0003677">
    <property type="term" value="F:DNA binding"/>
    <property type="evidence" value="ECO:0007669"/>
    <property type="project" value="UniProtKB-KW"/>
</dbReference>
<evidence type="ECO:0000313" key="6">
    <source>
        <dbReference type="Proteomes" id="UP001152302"/>
    </source>
</evidence>
<dbReference type="AlphaFoldDB" id="A0A9X4L7K6"/>
<protein>
    <submittedName>
        <fullName evidence="5">Winged helix DNA-binding protein</fullName>
    </submittedName>
</protein>